<feature type="transmembrane region" description="Helical" evidence="1">
    <location>
        <begin position="6"/>
        <end position="27"/>
    </location>
</feature>
<dbReference type="AlphaFoldDB" id="A0A0F9PGY6"/>
<dbReference type="EMBL" id="LAZR01005396">
    <property type="protein sequence ID" value="KKN00271.1"/>
    <property type="molecule type" value="Genomic_DNA"/>
</dbReference>
<protein>
    <submittedName>
        <fullName evidence="2">Uncharacterized protein</fullName>
    </submittedName>
</protein>
<gene>
    <name evidence="2" type="ORF">LCGC14_1139620</name>
</gene>
<name>A0A0F9PGY6_9ZZZZ</name>
<accession>A0A0F9PGY6</accession>
<keyword evidence="1" id="KW-1133">Transmembrane helix</keyword>
<evidence type="ECO:0000313" key="2">
    <source>
        <dbReference type="EMBL" id="KKN00271.1"/>
    </source>
</evidence>
<reference evidence="2" key="1">
    <citation type="journal article" date="2015" name="Nature">
        <title>Complex archaea that bridge the gap between prokaryotes and eukaryotes.</title>
        <authorList>
            <person name="Spang A."/>
            <person name="Saw J.H."/>
            <person name="Jorgensen S.L."/>
            <person name="Zaremba-Niedzwiedzka K."/>
            <person name="Martijn J."/>
            <person name="Lind A.E."/>
            <person name="van Eijk R."/>
            <person name="Schleper C."/>
            <person name="Guy L."/>
            <person name="Ettema T.J."/>
        </authorList>
    </citation>
    <scope>NUCLEOTIDE SEQUENCE</scope>
</reference>
<keyword evidence="1" id="KW-0472">Membrane</keyword>
<organism evidence="2">
    <name type="scientific">marine sediment metagenome</name>
    <dbReference type="NCBI Taxonomy" id="412755"/>
    <lineage>
        <taxon>unclassified sequences</taxon>
        <taxon>metagenomes</taxon>
        <taxon>ecological metagenomes</taxon>
    </lineage>
</organism>
<sequence length="37" mass="4406">MWFHHIHHIILVMKAIIEIMFITIIMVGDITTEDTKN</sequence>
<keyword evidence="1" id="KW-0812">Transmembrane</keyword>
<comment type="caution">
    <text evidence="2">The sequence shown here is derived from an EMBL/GenBank/DDBJ whole genome shotgun (WGS) entry which is preliminary data.</text>
</comment>
<evidence type="ECO:0000256" key="1">
    <source>
        <dbReference type="SAM" id="Phobius"/>
    </source>
</evidence>
<proteinExistence type="predicted"/>